<feature type="transmembrane region" description="Helical" evidence="6">
    <location>
        <begin position="114"/>
        <end position="134"/>
    </location>
</feature>
<dbReference type="AlphaFoldDB" id="A0A933SE75"/>
<dbReference type="GO" id="GO:0005886">
    <property type="term" value="C:plasma membrane"/>
    <property type="evidence" value="ECO:0007669"/>
    <property type="project" value="UniProtKB-SubCell"/>
</dbReference>
<dbReference type="EMBL" id="JACRIW010000081">
    <property type="protein sequence ID" value="MBI5170103.1"/>
    <property type="molecule type" value="Genomic_DNA"/>
</dbReference>
<sequence>MFAATVLWASTATLARFMFHARAVDPLVVVELRLTIASIVLAACLATFRRSALRIASADLPRVLVLGLFGVAAVQGSYYYSISKLGVGLAILIQYLAPALIVAFDLVRGRRVGWTMIVAVLCALAGTVMLVGGARVGQVHASPLDWGVAFFSALAFAFYIVNSKQVLARYAPETVLLYTFAIAAIFWAFRNPPWVIAAAHYPPEIWGMFLLLGLFSTLVPFTLFYMGLRRLPAAEAGVIATSEPLVAMVTAAVFLGERLGPMQLVGATFVVTAALLASRNKPEATEANVERG</sequence>
<comment type="caution">
    <text evidence="8">The sequence shown here is derived from an EMBL/GenBank/DDBJ whole genome shotgun (WGS) entry which is preliminary data.</text>
</comment>
<keyword evidence="5 6" id="KW-0472">Membrane</keyword>
<feature type="transmembrane region" description="Helical" evidence="6">
    <location>
        <begin position="33"/>
        <end position="51"/>
    </location>
</feature>
<dbReference type="InterPro" id="IPR037185">
    <property type="entry name" value="EmrE-like"/>
</dbReference>
<keyword evidence="2" id="KW-1003">Cell membrane</keyword>
<feature type="domain" description="EamA" evidence="7">
    <location>
        <begin position="1"/>
        <end position="131"/>
    </location>
</feature>
<feature type="transmembrane region" description="Helical" evidence="6">
    <location>
        <begin position="174"/>
        <end position="190"/>
    </location>
</feature>
<protein>
    <submittedName>
        <fullName evidence="8">EamA family transporter</fullName>
    </submittedName>
</protein>
<evidence type="ECO:0000313" key="8">
    <source>
        <dbReference type="EMBL" id="MBI5170103.1"/>
    </source>
</evidence>
<organism evidence="8 9">
    <name type="scientific">Eiseniibacteriota bacterium</name>
    <dbReference type="NCBI Taxonomy" id="2212470"/>
    <lineage>
        <taxon>Bacteria</taxon>
        <taxon>Candidatus Eiseniibacteriota</taxon>
    </lineage>
</organism>
<keyword evidence="3 6" id="KW-0812">Transmembrane</keyword>
<gene>
    <name evidence="8" type="ORF">HZA61_11485</name>
</gene>
<proteinExistence type="predicted"/>
<evidence type="ECO:0000313" key="9">
    <source>
        <dbReference type="Proteomes" id="UP000696931"/>
    </source>
</evidence>
<reference evidence="8" key="1">
    <citation type="submission" date="2020-07" db="EMBL/GenBank/DDBJ databases">
        <title>Huge and variable diversity of episymbiotic CPR bacteria and DPANN archaea in groundwater ecosystems.</title>
        <authorList>
            <person name="He C.Y."/>
            <person name="Keren R."/>
            <person name="Whittaker M."/>
            <person name="Farag I.F."/>
            <person name="Doudna J."/>
            <person name="Cate J.H.D."/>
            <person name="Banfield J.F."/>
        </authorList>
    </citation>
    <scope>NUCLEOTIDE SEQUENCE</scope>
    <source>
        <strain evidence="8">NC_groundwater_1813_Pr3_B-0.1um_71_17</strain>
    </source>
</reference>
<evidence type="ECO:0000256" key="4">
    <source>
        <dbReference type="ARBA" id="ARBA00022989"/>
    </source>
</evidence>
<feature type="transmembrane region" description="Helical" evidence="6">
    <location>
        <begin position="146"/>
        <end position="162"/>
    </location>
</feature>
<dbReference type="SUPFAM" id="SSF103481">
    <property type="entry name" value="Multidrug resistance efflux transporter EmrE"/>
    <property type="match status" value="2"/>
</dbReference>
<feature type="transmembrane region" description="Helical" evidence="6">
    <location>
        <begin position="63"/>
        <end position="81"/>
    </location>
</feature>
<name>A0A933SE75_UNCEI</name>
<dbReference type="PANTHER" id="PTHR42920">
    <property type="entry name" value="OS03G0707200 PROTEIN-RELATED"/>
    <property type="match status" value="1"/>
</dbReference>
<accession>A0A933SE75</accession>
<dbReference type="InterPro" id="IPR000620">
    <property type="entry name" value="EamA_dom"/>
</dbReference>
<dbReference type="Pfam" id="PF00892">
    <property type="entry name" value="EamA"/>
    <property type="match status" value="2"/>
</dbReference>
<feature type="transmembrane region" description="Helical" evidence="6">
    <location>
        <begin position="87"/>
        <end position="107"/>
    </location>
</feature>
<evidence type="ECO:0000256" key="1">
    <source>
        <dbReference type="ARBA" id="ARBA00004651"/>
    </source>
</evidence>
<evidence type="ECO:0000256" key="3">
    <source>
        <dbReference type="ARBA" id="ARBA00022692"/>
    </source>
</evidence>
<dbReference type="InterPro" id="IPR051258">
    <property type="entry name" value="Diverse_Substrate_Transporter"/>
</dbReference>
<comment type="subcellular location">
    <subcellularLocation>
        <location evidence="1">Cell membrane</location>
        <topology evidence="1">Multi-pass membrane protein</topology>
    </subcellularLocation>
</comment>
<dbReference type="Proteomes" id="UP000696931">
    <property type="component" value="Unassembled WGS sequence"/>
</dbReference>
<feature type="domain" description="EamA" evidence="7">
    <location>
        <begin position="149"/>
        <end position="278"/>
    </location>
</feature>
<evidence type="ECO:0000256" key="5">
    <source>
        <dbReference type="ARBA" id="ARBA00023136"/>
    </source>
</evidence>
<feature type="transmembrane region" description="Helical" evidence="6">
    <location>
        <begin position="237"/>
        <end position="255"/>
    </location>
</feature>
<keyword evidence="4 6" id="KW-1133">Transmembrane helix</keyword>
<evidence type="ECO:0000256" key="6">
    <source>
        <dbReference type="SAM" id="Phobius"/>
    </source>
</evidence>
<evidence type="ECO:0000259" key="7">
    <source>
        <dbReference type="Pfam" id="PF00892"/>
    </source>
</evidence>
<dbReference type="PANTHER" id="PTHR42920:SF24">
    <property type="entry name" value="AROMATIC AMINO ACID EXPORTER YDDG"/>
    <property type="match status" value="1"/>
</dbReference>
<evidence type="ECO:0000256" key="2">
    <source>
        <dbReference type="ARBA" id="ARBA00022475"/>
    </source>
</evidence>
<feature type="transmembrane region" description="Helical" evidence="6">
    <location>
        <begin position="205"/>
        <end position="225"/>
    </location>
</feature>
<feature type="transmembrane region" description="Helical" evidence="6">
    <location>
        <begin position="261"/>
        <end position="278"/>
    </location>
</feature>